<dbReference type="NCBIfam" id="TIGR03370">
    <property type="entry name" value="VPLPA-CTERM"/>
    <property type="match status" value="1"/>
</dbReference>
<evidence type="ECO:0000313" key="3">
    <source>
        <dbReference type="EMBL" id="MBN9672985.1"/>
    </source>
</evidence>
<dbReference type="InterPro" id="IPR022472">
    <property type="entry name" value="VPLPA-CTERM"/>
</dbReference>
<feature type="signal peptide" evidence="2">
    <location>
        <begin position="1"/>
        <end position="23"/>
    </location>
</feature>
<keyword evidence="1" id="KW-0472">Membrane</keyword>
<accession>A0A939EJT4</accession>
<keyword evidence="1" id="KW-1133">Transmembrane helix</keyword>
<keyword evidence="1" id="KW-0812">Transmembrane</keyword>
<feature type="transmembrane region" description="Helical" evidence="1">
    <location>
        <begin position="177"/>
        <end position="202"/>
    </location>
</feature>
<evidence type="ECO:0000256" key="2">
    <source>
        <dbReference type="SAM" id="SignalP"/>
    </source>
</evidence>
<keyword evidence="2" id="KW-0732">Signal</keyword>
<dbReference type="RefSeq" id="WP_207142821.1">
    <property type="nucleotide sequence ID" value="NZ_JAEKJZ010000005.1"/>
</dbReference>
<reference evidence="3" key="1">
    <citation type="submission" date="2020-12" db="EMBL/GenBank/DDBJ databases">
        <title>Oil enriched cultivation method for isolating marine PHA-producing bacteria.</title>
        <authorList>
            <person name="Zheng W."/>
            <person name="Yu S."/>
            <person name="Huang Y."/>
        </authorList>
    </citation>
    <scope>NUCLEOTIDE SEQUENCE</scope>
    <source>
        <strain evidence="3">SY-2-12</strain>
    </source>
</reference>
<organism evidence="3 4">
    <name type="scientific">Roseibium aggregatum</name>
    <dbReference type="NCBI Taxonomy" id="187304"/>
    <lineage>
        <taxon>Bacteria</taxon>
        <taxon>Pseudomonadati</taxon>
        <taxon>Pseudomonadota</taxon>
        <taxon>Alphaproteobacteria</taxon>
        <taxon>Hyphomicrobiales</taxon>
        <taxon>Stappiaceae</taxon>
        <taxon>Roseibium</taxon>
    </lineage>
</organism>
<feature type="chain" id="PRO_5037534437" evidence="2">
    <location>
        <begin position="24"/>
        <end position="206"/>
    </location>
</feature>
<dbReference type="EMBL" id="JAEKJZ010000005">
    <property type="protein sequence ID" value="MBN9672985.1"/>
    <property type="molecule type" value="Genomic_DNA"/>
</dbReference>
<evidence type="ECO:0000313" key="4">
    <source>
        <dbReference type="Proteomes" id="UP000664096"/>
    </source>
</evidence>
<proteinExistence type="predicted"/>
<comment type="caution">
    <text evidence="3">The sequence shown here is derived from an EMBL/GenBank/DDBJ whole genome shotgun (WGS) entry which is preliminary data.</text>
</comment>
<protein>
    <submittedName>
        <fullName evidence="3">VPLPA-CTERM sorting domain-containing protein</fullName>
    </submittedName>
</protein>
<name>A0A939EJT4_9HYPH</name>
<sequence length="206" mass="21291">MKNLIIGALILIGLSLGGQSAQAAPLGLTTEDPTIEASFAVIDFFEFSPGEGDLSTFSAAIDFTSGTSLASPATIDFLGSFSLSDPAASPFGFLDIFDVPNDPFAFPEVLLSGVLIDVGFASDKIELLFGSLTGSVAGEFGSQVLMSVFFDDQLGENPFEALEDGESYTASISISKVASIGVVPLPAALPLLVTAFVGLGLIRRKP</sequence>
<dbReference type="Proteomes" id="UP000664096">
    <property type="component" value="Unassembled WGS sequence"/>
</dbReference>
<evidence type="ECO:0000256" key="1">
    <source>
        <dbReference type="SAM" id="Phobius"/>
    </source>
</evidence>
<dbReference type="AlphaFoldDB" id="A0A939EJT4"/>
<gene>
    <name evidence="3" type="ORF">JF539_21700</name>
</gene>